<dbReference type="PANTHER" id="PTHR43309">
    <property type="entry name" value="5-OXOPROLINASE SUBUNIT C"/>
    <property type="match status" value="1"/>
</dbReference>
<dbReference type="OrthoDB" id="9768696at2"/>
<evidence type="ECO:0000256" key="3">
    <source>
        <dbReference type="ARBA" id="ARBA00022840"/>
    </source>
</evidence>
<dbReference type="KEGG" id="sfu:Sfum_3394"/>
<evidence type="ECO:0000313" key="5">
    <source>
        <dbReference type="EMBL" id="ABK19067.1"/>
    </source>
</evidence>
<dbReference type="RefSeq" id="WP_011700192.1">
    <property type="nucleotide sequence ID" value="NC_008554.1"/>
</dbReference>
<proteinExistence type="predicted"/>
<dbReference type="STRING" id="335543.Sfum_3394"/>
<sequence length="315" mass="32955">MRAIGIIEAGPPATIQDLGRFGFRDRGVPVSGAMDRQALVVGNLLVGNDPGAAAIEITLGGFMAEFLCDAHFAVTGADHAPTLNGVPVSSWTCHAAGRGDSLHLDYARSGLRSCLAVSGGVAVPEIMGSRSTYLRGGFGGHEGRPLRKGDILPLGNVVGKPIFAFPSGLIPPYSDRPTVRIIPGPQDDRVTEEGMQSFLCGLYEVTVRSDRMGIGLSGPPIGLARGADIISDGTCAGAIQVSGNRQPTILAADCQTTGGYVKIATVISTDLPLLAQLSVGAGIRFTAVGLIEAREVYLKNQYQLRSFYDRYGIAT</sequence>
<name>A0LNR5_SYNFM</name>
<dbReference type="HOGENOM" id="CLU_028967_0_0_7"/>
<reference evidence="5 6" key="1">
    <citation type="submission" date="2006-10" db="EMBL/GenBank/DDBJ databases">
        <title>Complete sequence of Syntrophobacter fumaroxidans MPOB.</title>
        <authorList>
            <consortium name="US DOE Joint Genome Institute"/>
            <person name="Copeland A."/>
            <person name="Lucas S."/>
            <person name="Lapidus A."/>
            <person name="Barry K."/>
            <person name="Detter J.C."/>
            <person name="Glavina del Rio T."/>
            <person name="Hammon N."/>
            <person name="Israni S."/>
            <person name="Pitluck S."/>
            <person name="Goltsman E.G."/>
            <person name="Martinez M."/>
            <person name="Schmutz J."/>
            <person name="Larimer F."/>
            <person name="Land M."/>
            <person name="Hauser L."/>
            <person name="Kyrpides N."/>
            <person name="Kim E."/>
            <person name="Boone D.R."/>
            <person name="Brockman F."/>
            <person name="Culley D."/>
            <person name="Ferry J."/>
            <person name="Gunsalus R."/>
            <person name="McInerney M.J."/>
            <person name="Morrison M."/>
            <person name="Plugge C."/>
            <person name="Rohlin L."/>
            <person name="Scholten J."/>
            <person name="Sieber J."/>
            <person name="Stams A.J.M."/>
            <person name="Worm P."/>
            <person name="Henstra A.M."/>
            <person name="Richardson P."/>
        </authorList>
    </citation>
    <scope>NUCLEOTIDE SEQUENCE [LARGE SCALE GENOMIC DNA]</scope>
    <source>
        <strain evidence="6">DSM 10017 / MPOB</strain>
    </source>
</reference>
<evidence type="ECO:0000256" key="2">
    <source>
        <dbReference type="ARBA" id="ARBA00022801"/>
    </source>
</evidence>
<dbReference type="Proteomes" id="UP000001784">
    <property type="component" value="Chromosome"/>
</dbReference>
<dbReference type="InParanoid" id="A0LNR5"/>
<dbReference type="GO" id="GO:0016787">
    <property type="term" value="F:hydrolase activity"/>
    <property type="evidence" value="ECO:0007669"/>
    <property type="project" value="UniProtKB-KW"/>
</dbReference>
<evidence type="ECO:0000313" key="6">
    <source>
        <dbReference type="Proteomes" id="UP000001784"/>
    </source>
</evidence>
<keyword evidence="1" id="KW-0547">Nucleotide-binding</keyword>
<dbReference type="SMART" id="SM00797">
    <property type="entry name" value="AHS2"/>
    <property type="match status" value="1"/>
</dbReference>
<accession>A0LNR5</accession>
<dbReference type="Gene3D" id="2.40.100.10">
    <property type="entry name" value="Cyclophilin-like"/>
    <property type="match status" value="1"/>
</dbReference>
<dbReference type="Pfam" id="PF02626">
    <property type="entry name" value="CT_A_B"/>
    <property type="match status" value="1"/>
</dbReference>
<dbReference type="InterPro" id="IPR003778">
    <property type="entry name" value="CT_A_B"/>
</dbReference>
<dbReference type="NCBIfam" id="TIGR00724">
    <property type="entry name" value="urea_amlyse_rel"/>
    <property type="match status" value="1"/>
</dbReference>
<dbReference type="PANTHER" id="PTHR43309:SF3">
    <property type="entry name" value="5-OXOPROLINASE SUBUNIT C"/>
    <property type="match status" value="1"/>
</dbReference>
<dbReference type="InterPro" id="IPR029000">
    <property type="entry name" value="Cyclophilin-like_dom_sf"/>
</dbReference>
<dbReference type="SUPFAM" id="SSF50891">
    <property type="entry name" value="Cyclophilin-like"/>
    <property type="match status" value="1"/>
</dbReference>
<feature type="domain" description="Carboxyltransferase" evidence="4">
    <location>
        <begin position="25"/>
        <end position="305"/>
    </location>
</feature>
<dbReference type="AlphaFoldDB" id="A0LNR5"/>
<keyword evidence="3" id="KW-0067">ATP-binding</keyword>
<evidence type="ECO:0000256" key="1">
    <source>
        <dbReference type="ARBA" id="ARBA00022741"/>
    </source>
</evidence>
<dbReference type="GO" id="GO:0005524">
    <property type="term" value="F:ATP binding"/>
    <property type="evidence" value="ECO:0007669"/>
    <property type="project" value="UniProtKB-KW"/>
</dbReference>
<protein>
    <submittedName>
        <fullName evidence="5">Urea amidolyase related protein</fullName>
    </submittedName>
</protein>
<keyword evidence="5" id="KW-0456">Lyase</keyword>
<gene>
    <name evidence="5" type="ordered locus">Sfum_3394</name>
</gene>
<dbReference type="eggNOG" id="COG1984">
    <property type="taxonomic scope" value="Bacteria"/>
</dbReference>
<keyword evidence="6" id="KW-1185">Reference proteome</keyword>
<keyword evidence="2" id="KW-0378">Hydrolase</keyword>
<evidence type="ECO:0000259" key="4">
    <source>
        <dbReference type="SMART" id="SM00797"/>
    </source>
</evidence>
<dbReference type="InterPro" id="IPR052708">
    <property type="entry name" value="PxpC"/>
</dbReference>
<dbReference type="GO" id="GO:0016829">
    <property type="term" value="F:lyase activity"/>
    <property type="evidence" value="ECO:0007669"/>
    <property type="project" value="UniProtKB-KW"/>
</dbReference>
<dbReference type="EMBL" id="CP000478">
    <property type="protein sequence ID" value="ABK19067.1"/>
    <property type="molecule type" value="Genomic_DNA"/>
</dbReference>
<organism evidence="5 6">
    <name type="scientific">Syntrophobacter fumaroxidans (strain DSM 10017 / MPOB)</name>
    <dbReference type="NCBI Taxonomy" id="335543"/>
    <lineage>
        <taxon>Bacteria</taxon>
        <taxon>Pseudomonadati</taxon>
        <taxon>Thermodesulfobacteriota</taxon>
        <taxon>Syntrophobacteria</taxon>
        <taxon>Syntrophobacterales</taxon>
        <taxon>Syntrophobacteraceae</taxon>
        <taxon>Syntrophobacter</taxon>
    </lineage>
</organism>
<dbReference type="FunCoup" id="A0LNR5">
    <property type="interactions" value="102"/>
</dbReference>